<dbReference type="GO" id="GO:0005634">
    <property type="term" value="C:nucleus"/>
    <property type="evidence" value="ECO:0007669"/>
    <property type="project" value="UniProtKB-SubCell"/>
</dbReference>
<name>A0A165RR84_9APHY</name>
<feature type="domain" description="DUF659" evidence="7">
    <location>
        <begin position="193"/>
        <end position="333"/>
    </location>
</feature>
<evidence type="ECO:0000259" key="7">
    <source>
        <dbReference type="Pfam" id="PF04937"/>
    </source>
</evidence>
<evidence type="ECO:0000256" key="4">
    <source>
        <dbReference type="ARBA" id="ARBA00022833"/>
    </source>
</evidence>
<dbReference type="Pfam" id="PF04937">
    <property type="entry name" value="DUF659"/>
    <property type="match status" value="1"/>
</dbReference>
<proteinExistence type="predicted"/>
<feature type="region of interest" description="Disordered" evidence="6">
    <location>
        <begin position="122"/>
        <end position="145"/>
    </location>
</feature>
<dbReference type="PANTHER" id="PTHR46481:SF10">
    <property type="entry name" value="ZINC FINGER BED DOMAIN-CONTAINING PROTEIN 39"/>
    <property type="match status" value="1"/>
</dbReference>
<dbReference type="EMBL" id="KV429047">
    <property type="protein sequence ID" value="KZT71068.1"/>
    <property type="molecule type" value="Genomic_DNA"/>
</dbReference>
<evidence type="ECO:0000256" key="3">
    <source>
        <dbReference type="ARBA" id="ARBA00022771"/>
    </source>
</evidence>
<keyword evidence="2" id="KW-0479">Metal-binding</keyword>
<reference evidence="8 9" key="1">
    <citation type="journal article" date="2016" name="Mol. Biol. Evol.">
        <title>Comparative Genomics of Early-Diverging Mushroom-Forming Fungi Provides Insights into the Origins of Lignocellulose Decay Capabilities.</title>
        <authorList>
            <person name="Nagy L.G."/>
            <person name="Riley R."/>
            <person name="Tritt A."/>
            <person name="Adam C."/>
            <person name="Daum C."/>
            <person name="Floudas D."/>
            <person name="Sun H."/>
            <person name="Yadav J.S."/>
            <person name="Pangilinan J."/>
            <person name="Larsson K.H."/>
            <person name="Matsuura K."/>
            <person name="Barry K."/>
            <person name="Labutti K."/>
            <person name="Kuo R."/>
            <person name="Ohm R.A."/>
            <person name="Bhattacharya S.S."/>
            <person name="Shirouzu T."/>
            <person name="Yoshinaga Y."/>
            <person name="Martin F.M."/>
            <person name="Grigoriev I.V."/>
            <person name="Hibbett D.S."/>
        </authorList>
    </citation>
    <scope>NUCLEOTIDE SEQUENCE [LARGE SCALE GENOMIC DNA]</scope>
    <source>
        <strain evidence="8 9">L-15889</strain>
    </source>
</reference>
<keyword evidence="9" id="KW-1185">Reference proteome</keyword>
<keyword evidence="4" id="KW-0862">Zinc</keyword>
<evidence type="ECO:0000256" key="1">
    <source>
        <dbReference type="ARBA" id="ARBA00004123"/>
    </source>
</evidence>
<accession>A0A165RR84</accession>
<dbReference type="Proteomes" id="UP000076727">
    <property type="component" value="Unassembled WGS sequence"/>
</dbReference>
<protein>
    <recommendedName>
        <fullName evidence="7">DUF659 domain-containing protein</fullName>
    </recommendedName>
</protein>
<keyword evidence="5" id="KW-0539">Nucleus</keyword>
<dbReference type="OrthoDB" id="2423954at2759"/>
<dbReference type="STRING" id="1314783.A0A165RR84"/>
<organism evidence="8 9">
    <name type="scientific">Daedalea quercina L-15889</name>
    <dbReference type="NCBI Taxonomy" id="1314783"/>
    <lineage>
        <taxon>Eukaryota</taxon>
        <taxon>Fungi</taxon>
        <taxon>Dikarya</taxon>
        <taxon>Basidiomycota</taxon>
        <taxon>Agaricomycotina</taxon>
        <taxon>Agaricomycetes</taxon>
        <taxon>Polyporales</taxon>
        <taxon>Fomitopsis</taxon>
    </lineage>
</organism>
<evidence type="ECO:0000256" key="2">
    <source>
        <dbReference type="ARBA" id="ARBA00022723"/>
    </source>
</evidence>
<dbReference type="PANTHER" id="PTHR46481">
    <property type="entry name" value="ZINC FINGER BED DOMAIN-CONTAINING PROTEIN 4"/>
    <property type="match status" value="1"/>
</dbReference>
<evidence type="ECO:0000313" key="8">
    <source>
        <dbReference type="EMBL" id="KZT71068.1"/>
    </source>
</evidence>
<dbReference type="GO" id="GO:0008270">
    <property type="term" value="F:zinc ion binding"/>
    <property type="evidence" value="ECO:0007669"/>
    <property type="project" value="UniProtKB-KW"/>
</dbReference>
<evidence type="ECO:0000313" key="9">
    <source>
        <dbReference type="Proteomes" id="UP000076727"/>
    </source>
</evidence>
<comment type="subcellular location">
    <subcellularLocation>
        <location evidence="1">Nucleus</location>
    </subcellularLocation>
</comment>
<dbReference type="InterPro" id="IPR012337">
    <property type="entry name" value="RNaseH-like_sf"/>
</dbReference>
<keyword evidence="3" id="KW-0863">Zinc-finger</keyword>
<sequence>PPMSPPHTVWKYFKKGRNNYKENATHKEAWCNFCIDADVSLIHTGELDAEQQSEDARRARDEETIRECIPEFGAVYTSLTALCGKVDSLLAHLSKRCLHVPSEKKDWAKRALHERRQEDLRRRARDLTDPLSTPPAECDSRSVNAASGSDQHRHKFAADLCKLFIVANIAWYALEIPFFRYFFTKYMGQANLPGRKELSGHILDEEADKVTKHMQSDVKGRYVTGQCDGWKNISKDHIIATIINAEYMTYLINTFCITKERKNAENLLEIVLDQIRYYTDVLKVTVVAWCSDASGDGSKMRRLLVRQMPWIFVVDCWAHQINLVTGDVFKHAANVFEGVLDIALEVIKWFNNHTRALGMLKDSMVQKLGKAICLILPVITRWTSHYLAVQRLIDVELAFRHLLVDHEEDLLLCAGDKEEAKQKALDIIGKVKNYAFFTKLKRLSDHLRPLAIATNLFQSDDVRLDIVLIMLAKLYHIFSDPHLELSVRRAVLSSLEKRWKKQDQAVFILAIILNPYIRISAFSCNSPFRQADEITNLAVEAFRRFYRCEPNNEFRCTIVQYLHKLGPYSDEQMGLRRFKEEAESKVRHHHCIFICSSLSLNLALACKPRRTLARQGSNSG</sequence>
<feature type="non-terminal residue" evidence="8">
    <location>
        <position position="1"/>
    </location>
</feature>
<dbReference type="AlphaFoldDB" id="A0A165RR84"/>
<dbReference type="SUPFAM" id="SSF53098">
    <property type="entry name" value="Ribonuclease H-like"/>
    <property type="match status" value="1"/>
</dbReference>
<evidence type="ECO:0000256" key="6">
    <source>
        <dbReference type="SAM" id="MobiDB-lite"/>
    </source>
</evidence>
<gene>
    <name evidence="8" type="ORF">DAEQUDRAFT_666700</name>
</gene>
<dbReference type="InterPro" id="IPR007021">
    <property type="entry name" value="DUF659"/>
</dbReference>
<dbReference type="InterPro" id="IPR052035">
    <property type="entry name" value="ZnF_BED_domain_contain"/>
</dbReference>
<evidence type="ECO:0000256" key="5">
    <source>
        <dbReference type="ARBA" id="ARBA00023242"/>
    </source>
</evidence>